<name>A0A0K9GP96_9BACI</name>
<reference evidence="2" key="1">
    <citation type="submission" date="2015-07" db="EMBL/GenBank/DDBJ databases">
        <title>Genome sequencing project for genomic taxonomy and phylogenomics of Bacillus-like bacteria.</title>
        <authorList>
            <person name="Liu B."/>
            <person name="Wang J."/>
            <person name="Zhu Y."/>
            <person name="Liu G."/>
            <person name="Chen Q."/>
            <person name="Chen Z."/>
            <person name="Lan J."/>
            <person name="Che J."/>
            <person name="Ge C."/>
            <person name="Shi H."/>
            <person name="Pan Z."/>
            <person name="Liu X."/>
        </authorList>
    </citation>
    <scope>NUCLEOTIDE SEQUENCE [LARGE SCALE GENOMIC DNA]</scope>
    <source>
        <strain evidence="2">FJAT-27997</strain>
    </source>
</reference>
<protein>
    <submittedName>
        <fullName evidence="1">Uncharacterized protein</fullName>
    </submittedName>
</protein>
<evidence type="ECO:0000313" key="2">
    <source>
        <dbReference type="Proteomes" id="UP000037146"/>
    </source>
</evidence>
<dbReference type="PATRIC" id="fig|1679170.3.peg.441"/>
<accession>A0A0K9GP96</accession>
<dbReference type="EMBL" id="LFZW01000001">
    <property type="protein sequence ID" value="KMY48479.1"/>
    <property type="molecule type" value="Genomic_DNA"/>
</dbReference>
<comment type="caution">
    <text evidence="1">The sequence shown here is derived from an EMBL/GenBank/DDBJ whole genome shotgun (WGS) entry which is preliminary data.</text>
</comment>
<dbReference type="Proteomes" id="UP000037146">
    <property type="component" value="Unassembled WGS sequence"/>
</dbReference>
<keyword evidence="2" id="KW-1185">Reference proteome</keyword>
<evidence type="ECO:0000313" key="1">
    <source>
        <dbReference type="EMBL" id="KMY48479.1"/>
    </source>
</evidence>
<proteinExistence type="predicted"/>
<dbReference type="RefSeq" id="WP_049679803.1">
    <property type="nucleotide sequence ID" value="NZ_LFZW01000001.1"/>
</dbReference>
<gene>
    <name evidence="1" type="ORF">AC625_02245</name>
</gene>
<dbReference type="STRING" id="1679170.AC625_02245"/>
<sequence>MSRVCELWENQGAKKIGIIEKGDQLFHSHTLNIPTMNVECARDQLLPDNSTTFVDRNNA</sequence>
<dbReference type="AlphaFoldDB" id="A0A0K9GP96"/>
<organism evidence="1 2">
    <name type="scientific">Peribacillus loiseleuriae</name>
    <dbReference type="NCBI Taxonomy" id="1679170"/>
    <lineage>
        <taxon>Bacteria</taxon>
        <taxon>Bacillati</taxon>
        <taxon>Bacillota</taxon>
        <taxon>Bacilli</taxon>
        <taxon>Bacillales</taxon>
        <taxon>Bacillaceae</taxon>
        <taxon>Peribacillus</taxon>
    </lineage>
</organism>